<name>A0ABQ7PW56_PLUXY</name>
<dbReference type="EMBL" id="JAHIBW010000028">
    <property type="protein sequence ID" value="KAG7296704.1"/>
    <property type="molecule type" value="Genomic_DNA"/>
</dbReference>
<dbReference type="Proteomes" id="UP000823941">
    <property type="component" value="Chromosome 28"/>
</dbReference>
<dbReference type="CDD" id="cd19598">
    <property type="entry name" value="serpin77Ba-like_insects"/>
    <property type="match status" value="1"/>
</dbReference>
<comment type="caution">
    <text evidence="6">The sequence shown here is derived from an EMBL/GenBank/DDBJ whole genome shotgun (WGS) entry which is preliminary data.</text>
</comment>
<accession>A0ABQ7PW56</accession>
<dbReference type="Gene3D" id="3.30.497.10">
    <property type="entry name" value="Antithrombin, subunit I, domain 2"/>
    <property type="match status" value="1"/>
</dbReference>
<dbReference type="InterPro" id="IPR036186">
    <property type="entry name" value="Serpin_sf"/>
</dbReference>
<feature type="domain" description="Serpin" evidence="5">
    <location>
        <begin position="46"/>
        <end position="409"/>
    </location>
</feature>
<keyword evidence="4" id="KW-0732">Signal</keyword>
<dbReference type="InterPro" id="IPR023795">
    <property type="entry name" value="Serpin_CS"/>
</dbReference>
<comment type="similarity">
    <text evidence="3">Belongs to the serpin family.</text>
</comment>
<dbReference type="Gene3D" id="2.30.39.10">
    <property type="entry name" value="Alpha-1-antitrypsin, domain 1"/>
    <property type="match status" value="1"/>
</dbReference>
<dbReference type="PANTHER" id="PTHR11461">
    <property type="entry name" value="SERINE PROTEASE INHIBITOR, SERPIN"/>
    <property type="match status" value="1"/>
</dbReference>
<keyword evidence="1" id="KW-0646">Protease inhibitor</keyword>
<organism evidence="6 7">
    <name type="scientific">Plutella xylostella</name>
    <name type="common">Diamondback moth</name>
    <name type="synonym">Plutella maculipennis</name>
    <dbReference type="NCBI Taxonomy" id="51655"/>
    <lineage>
        <taxon>Eukaryota</taxon>
        <taxon>Metazoa</taxon>
        <taxon>Ecdysozoa</taxon>
        <taxon>Arthropoda</taxon>
        <taxon>Hexapoda</taxon>
        <taxon>Insecta</taxon>
        <taxon>Pterygota</taxon>
        <taxon>Neoptera</taxon>
        <taxon>Endopterygota</taxon>
        <taxon>Lepidoptera</taxon>
        <taxon>Glossata</taxon>
        <taxon>Ditrysia</taxon>
        <taxon>Yponomeutoidea</taxon>
        <taxon>Plutellidae</taxon>
        <taxon>Plutella</taxon>
    </lineage>
</organism>
<protein>
    <recommendedName>
        <fullName evidence="5">Serpin domain-containing protein</fullName>
    </recommendedName>
</protein>
<evidence type="ECO:0000313" key="6">
    <source>
        <dbReference type="EMBL" id="KAG7296704.1"/>
    </source>
</evidence>
<sequence length="412" mass="46671">MWRLISLVTLLCVCSSFGQQPVETTTPPYSLELHEGLSQSIGNFSVEILYHTAVSSLMANKNLVISPLTMWIALAVTNEGADGRTSKQIKDAIRSPIKKDEFGKIARWLKVNGSTVELQNINTIFVDVKNLMERDFRDVALRYYETQVNALDFQDKVGTANTINKRVSDITRGRIPKLVDSADFEQAQMLLISALYFKGQWTSPFNATQTAPQPFFDSNGKTIGTVNMMYNRYTYPFANIRELEARVIELPYGKENRLSMLIMLPNPNVSLENMFLKFATVPLDKVFQELRISQSEYSDDEVDCFIPRFKIESDLVLNSALNNMGIYDMFNPAKARLPKVSRVPVYVSKVIHKAEIEVNEEGTTASAVTAIEFANRIGIIRFEANRPFLYMIIEKVTNSIVFGGVYRQPSLY</sequence>
<evidence type="ECO:0000256" key="3">
    <source>
        <dbReference type="RuleBase" id="RU000411"/>
    </source>
</evidence>
<dbReference type="InterPro" id="IPR042185">
    <property type="entry name" value="Serpin_sf_2"/>
</dbReference>
<keyword evidence="7" id="KW-1185">Reference proteome</keyword>
<evidence type="ECO:0000256" key="2">
    <source>
        <dbReference type="ARBA" id="ARBA00022900"/>
    </source>
</evidence>
<dbReference type="InterPro" id="IPR000215">
    <property type="entry name" value="Serpin_fam"/>
</dbReference>
<proteinExistence type="inferred from homology"/>
<evidence type="ECO:0000259" key="5">
    <source>
        <dbReference type="SMART" id="SM00093"/>
    </source>
</evidence>
<gene>
    <name evidence="6" type="ORF">JYU34_020583</name>
</gene>
<evidence type="ECO:0000256" key="4">
    <source>
        <dbReference type="SAM" id="SignalP"/>
    </source>
</evidence>
<dbReference type="SMART" id="SM00093">
    <property type="entry name" value="SERPIN"/>
    <property type="match status" value="1"/>
</dbReference>
<reference evidence="6 7" key="1">
    <citation type="submission" date="2021-06" db="EMBL/GenBank/DDBJ databases">
        <title>A haploid diamondback moth (Plutella xylostella L.) genome assembly resolves 31 chromosomes and identifies a diamide resistance mutation.</title>
        <authorList>
            <person name="Ward C.M."/>
            <person name="Perry K.D."/>
            <person name="Baker G."/>
            <person name="Powis K."/>
            <person name="Heckel D.G."/>
            <person name="Baxter S.W."/>
        </authorList>
    </citation>
    <scope>NUCLEOTIDE SEQUENCE [LARGE SCALE GENOMIC DNA]</scope>
    <source>
        <strain evidence="6 7">LV</strain>
        <tissue evidence="6">Single pupa</tissue>
    </source>
</reference>
<evidence type="ECO:0000256" key="1">
    <source>
        <dbReference type="ARBA" id="ARBA00022690"/>
    </source>
</evidence>
<evidence type="ECO:0000313" key="7">
    <source>
        <dbReference type="Proteomes" id="UP000823941"/>
    </source>
</evidence>
<dbReference type="InterPro" id="IPR042178">
    <property type="entry name" value="Serpin_sf_1"/>
</dbReference>
<feature type="signal peptide" evidence="4">
    <location>
        <begin position="1"/>
        <end position="18"/>
    </location>
</feature>
<dbReference type="PANTHER" id="PTHR11461:SF367">
    <property type="entry name" value="GH21475P-RELATED"/>
    <property type="match status" value="1"/>
</dbReference>
<dbReference type="InterPro" id="IPR023796">
    <property type="entry name" value="Serpin_dom"/>
</dbReference>
<dbReference type="Pfam" id="PF00079">
    <property type="entry name" value="Serpin"/>
    <property type="match status" value="1"/>
</dbReference>
<dbReference type="SUPFAM" id="SSF56574">
    <property type="entry name" value="Serpins"/>
    <property type="match status" value="1"/>
</dbReference>
<keyword evidence="2" id="KW-0722">Serine protease inhibitor</keyword>
<dbReference type="PROSITE" id="PS00284">
    <property type="entry name" value="SERPIN"/>
    <property type="match status" value="1"/>
</dbReference>
<feature type="chain" id="PRO_5045631976" description="Serpin domain-containing protein" evidence="4">
    <location>
        <begin position="19"/>
        <end position="412"/>
    </location>
</feature>